<feature type="compositionally biased region" description="Basic and acidic residues" evidence="1">
    <location>
        <begin position="323"/>
        <end position="337"/>
    </location>
</feature>
<feature type="region of interest" description="Disordered" evidence="1">
    <location>
        <begin position="446"/>
        <end position="468"/>
    </location>
</feature>
<accession>A0A4U5MF03</accession>
<proteinExistence type="predicted"/>
<evidence type="ECO:0000313" key="2">
    <source>
        <dbReference type="EMBL" id="TKR67768.1"/>
    </source>
</evidence>
<name>A0A4U5MF03_STECR</name>
<dbReference type="EMBL" id="AZBU02000008">
    <property type="protein sequence ID" value="TKR67768.1"/>
    <property type="molecule type" value="Genomic_DNA"/>
</dbReference>
<keyword evidence="3" id="KW-1185">Reference proteome</keyword>
<feature type="region of interest" description="Disordered" evidence="1">
    <location>
        <begin position="199"/>
        <end position="220"/>
    </location>
</feature>
<feature type="region of interest" description="Disordered" evidence="1">
    <location>
        <begin position="247"/>
        <end position="286"/>
    </location>
</feature>
<protein>
    <submittedName>
        <fullName evidence="2">Uncharacterized protein</fullName>
    </submittedName>
</protein>
<feature type="compositionally biased region" description="Polar residues" evidence="1">
    <location>
        <begin position="267"/>
        <end position="285"/>
    </location>
</feature>
<dbReference type="AlphaFoldDB" id="A0A4U5MF03"/>
<feature type="region of interest" description="Disordered" evidence="1">
    <location>
        <begin position="323"/>
        <end position="346"/>
    </location>
</feature>
<evidence type="ECO:0000256" key="1">
    <source>
        <dbReference type="SAM" id="MobiDB-lite"/>
    </source>
</evidence>
<sequence length="468" mass="51355">MNDADRLSIDFSGLKLDNSEEDAETWLCDAGEDVHDGPATGSFDCATQSSNELLEWLNGSTSSIDYRTKSALSRKVKNHAIKKERAKLKTPVDEKLFDVREDDELCDGDVTPLPTVEVYDKVLEEEDEDDEFYDAREELSDSSFDSPRVAPVPLNTVDEVTPTATPAPGHYLSPGHHVSPALHVAPLITPKRPNVTAARTRKDSAPLYSSGSSPSAAYITPKQPNVNVKMRSASTTRPPTAVVAPNKKAMTEPPRPATSLSRRAPATTMSTSFSQSNSRENSFQKPSGFIGDLYRSQFENLTIEQIEDMAKMQEQMLLREMEEKAKERKTSFHHETPSSRPGTAEGHLATSRSVDFNARLSPQPSLNNHFTLSRLPAPKARTGIPQPSSRLPMPSKLKTPLRTIAGGGYGSPADAPIRRKSTEMVKQSSQPLSTFQKFGANLSAGPDYAHGRGNRQVNGVDDWNDDCF</sequence>
<feature type="region of interest" description="Disordered" evidence="1">
    <location>
        <begin position="377"/>
        <end position="396"/>
    </location>
</feature>
<gene>
    <name evidence="2" type="ORF">L596_023865</name>
</gene>
<reference evidence="2 3" key="1">
    <citation type="journal article" date="2015" name="Genome Biol.">
        <title>Comparative genomics of Steinernema reveals deeply conserved gene regulatory networks.</title>
        <authorList>
            <person name="Dillman A.R."/>
            <person name="Macchietto M."/>
            <person name="Porter C.F."/>
            <person name="Rogers A."/>
            <person name="Williams B."/>
            <person name="Antoshechkin I."/>
            <person name="Lee M.M."/>
            <person name="Goodwin Z."/>
            <person name="Lu X."/>
            <person name="Lewis E.E."/>
            <person name="Goodrich-Blair H."/>
            <person name="Stock S.P."/>
            <person name="Adams B.J."/>
            <person name="Sternberg P.W."/>
            <person name="Mortazavi A."/>
        </authorList>
    </citation>
    <scope>NUCLEOTIDE SEQUENCE [LARGE SCALE GENOMIC DNA]</scope>
    <source>
        <strain evidence="2 3">ALL</strain>
    </source>
</reference>
<organism evidence="2 3">
    <name type="scientific">Steinernema carpocapsae</name>
    <name type="common">Entomopathogenic nematode</name>
    <dbReference type="NCBI Taxonomy" id="34508"/>
    <lineage>
        <taxon>Eukaryota</taxon>
        <taxon>Metazoa</taxon>
        <taxon>Ecdysozoa</taxon>
        <taxon>Nematoda</taxon>
        <taxon>Chromadorea</taxon>
        <taxon>Rhabditida</taxon>
        <taxon>Tylenchina</taxon>
        <taxon>Panagrolaimomorpha</taxon>
        <taxon>Strongyloidoidea</taxon>
        <taxon>Steinernematidae</taxon>
        <taxon>Steinernema</taxon>
    </lineage>
</organism>
<dbReference type="Proteomes" id="UP000298663">
    <property type="component" value="Unassembled WGS sequence"/>
</dbReference>
<comment type="caution">
    <text evidence="2">The sequence shown here is derived from an EMBL/GenBank/DDBJ whole genome shotgun (WGS) entry which is preliminary data.</text>
</comment>
<evidence type="ECO:0000313" key="3">
    <source>
        <dbReference type="Proteomes" id="UP000298663"/>
    </source>
</evidence>
<reference evidence="2 3" key="2">
    <citation type="journal article" date="2019" name="G3 (Bethesda)">
        <title>Hybrid Assembly of the Genome of the Entomopathogenic Nematode Steinernema carpocapsae Identifies the X-Chromosome.</title>
        <authorList>
            <person name="Serra L."/>
            <person name="Macchietto M."/>
            <person name="Macias-Munoz A."/>
            <person name="McGill C.J."/>
            <person name="Rodriguez I.M."/>
            <person name="Rodriguez B."/>
            <person name="Murad R."/>
            <person name="Mortazavi A."/>
        </authorList>
    </citation>
    <scope>NUCLEOTIDE SEQUENCE [LARGE SCALE GENOMIC DNA]</scope>
    <source>
        <strain evidence="2 3">ALL</strain>
    </source>
</reference>
<feature type="compositionally biased region" description="Low complexity" evidence="1">
    <location>
        <begin position="205"/>
        <end position="218"/>
    </location>
</feature>
<dbReference type="OrthoDB" id="5900205at2759"/>